<protein>
    <submittedName>
        <fullName evidence="2">Amidohydrolase family protein</fullName>
    </submittedName>
</protein>
<dbReference type="SUPFAM" id="SSF51338">
    <property type="entry name" value="Composite domain of metallo-dependent hydrolases"/>
    <property type="match status" value="1"/>
</dbReference>
<dbReference type="RefSeq" id="WP_302079630.1">
    <property type="nucleotide sequence ID" value="NZ_JAUKWQ010000014.1"/>
</dbReference>
<accession>A0ABT8T3N9</accession>
<dbReference type="InterPro" id="IPR032466">
    <property type="entry name" value="Metal_Hydrolase"/>
</dbReference>
<dbReference type="InterPro" id="IPR006680">
    <property type="entry name" value="Amidohydro-rel"/>
</dbReference>
<sequence>MTYDLVIRGTLVLPDGPSENSWLAVSAGKITAIGIGNAPDARASFDAGSDYVIPGVVDGQTHACSYGGLPGIRSTTRSAIAGGVTTIVDMPYDNPAPLNTVERLDEKVAAIREHAHCHVALYGTVMPGQGMEDIDPLIVGGVVAFKISTFESSPTRFPRITSEQMLDIFTALSDTVIPLGVHNEDQEIVRARIAAAKAEGKNGIEAHSASRPPAAELAATAHFLELGAAAGAHAHIVHLTTARGFQLVDNYLADGFRSTGELCVHYLWFDPERDGPELGAKMKVNPPIRPGQIDALWGEITAGRVAFVSSDHSSWPIDNKFTPSIFDAGAGVPGLETLLPAFYTAAEVQGLDAPTVTVEQLCERPARFFGLWPEKGAIRLGADADLTVLARKPQTWDSSKAHDELRWSPFDGRQFSVTVERTYLAGELAYDGTAVLNQPGQGQYVRRGHSHWFE</sequence>
<keyword evidence="3" id="KW-1185">Reference proteome</keyword>
<dbReference type="Gene3D" id="3.20.20.140">
    <property type="entry name" value="Metal-dependent hydrolases"/>
    <property type="match status" value="1"/>
</dbReference>
<dbReference type="InterPro" id="IPR050138">
    <property type="entry name" value="DHOase/Allantoinase_Hydrolase"/>
</dbReference>
<dbReference type="EMBL" id="JAUKWQ010000014">
    <property type="protein sequence ID" value="MDO1585345.1"/>
    <property type="molecule type" value="Genomic_DNA"/>
</dbReference>
<proteinExistence type="predicted"/>
<feature type="domain" description="Amidohydrolase-related" evidence="1">
    <location>
        <begin position="51"/>
        <end position="427"/>
    </location>
</feature>
<dbReference type="PANTHER" id="PTHR43668">
    <property type="entry name" value="ALLANTOINASE"/>
    <property type="match status" value="1"/>
</dbReference>
<evidence type="ECO:0000259" key="1">
    <source>
        <dbReference type="Pfam" id="PF01979"/>
    </source>
</evidence>
<gene>
    <name evidence="2" type="ORF">Q2T52_24905</name>
</gene>
<dbReference type="Pfam" id="PF01979">
    <property type="entry name" value="Amidohydro_1"/>
    <property type="match status" value="1"/>
</dbReference>
<dbReference type="PANTHER" id="PTHR43668:SF2">
    <property type="entry name" value="ALLANTOINASE"/>
    <property type="match status" value="1"/>
</dbReference>
<reference evidence="2" key="1">
    <citation type="journal article" date="2015" name="Int. J. Syst. Evol. Microbiol.">
        <title>Rhizobium oryzicola sp. nov., potential plant-growth-promoting endophytic bacteria isolated from rice roots.</title>
        <authorList>
            <person name="Zhang X.X."/>
            <person name="Gao J.S."/>
            <person name="Cao Y.H."/>
            <person name="Sheirdil R.A."/>
            <person name="Wang X.C."/>
            <person name="Zhang L."/>
        </authorList>
    </citation>
    <scope>NUCLEOTIDE SEQUENCE</scope>
    <source>
        <strain evidence="2">05753</strain>
    </source>
</reference>
<name>A0ABT8T3N9_9HYPH</name>
<organism evidence="2 3">
    <name type="scientific">Rhizobium oryzicola</name>
    <dbReference type="NCBI Taxonomy" id="1232668"/>
    <lineage>
        <taxon>Bacteria</taxon>
        <taxon>Pseudomonadati</taxon>
        <taxon>Pseudomonadota</taxon>
        <taxon>Alphaproteobacteria</taxon>
        <taxon>Hyphomicrobiales</taxon>
        <taxon>Rhizobiaceae</taxon>
        <taxon>Rhizobium/Agrobacterium group</taxon>
        <taxon>Rhizobium</taxon>
    </lineage>
</organism>
<dbReference type="SUPFAM" id="SSF51556">
    <property type="entry name" value="Metallo-dependent hydrolases"/>
    <property type="match status" value="1"/>
</dbReference>
<comment type="caution">
    <text evidence="2">The sequence shown here is derived from an EMBL/GenBank/DDBJ whole genome shotgun (WGS) entry which is preliminary data.</text>
</comment>
<dbReference type="Gene3D" id="2.30.40.10">
    <property type="entry name" value="Urease, subunit C, domain 1"/>
    <property type="match status" value="1"/>
</dbReference>
<dbReference type="Proteomes" id="UP001169006">
    <property type="component" value="Unassembled WGS sequence"/>
</dbReference>
<evidence type="ECO:0000313" key="3">
    <source>
        <dbReference type="Proteomes" id="UP001169006"/>
    </source>
</evidence>
<reference evidence="2" key="2">
    <citation type="submission" date="2023-07" db="EMBL/GenBank/DDBJ databases">
        <authorList>
            <person name="Sun H."/>
        </authorList>
    </citation>
    <scope>NUCLEOTIDE SEQUENCE</scope>
    <source>
        <strain evidence="2">05753</strain>
    </source>
</reference>
<evidence type="ECO:0000313" key="2">
    <source>
        <dbReference type="EMBL" id="MDO1585345.1"/>
    </source>
</evidence>
<dbReference type="InterPro" id="IPR011059">
    <property type="entry name" value="Metal-dep_hydrolase_composite"/>
</dbReference>